<keyword evidence="2" id="KW-0812">Transmembrane</keyword>
<reference evidence="4" key="1">
    <citation type="journal article" date="2018" name="Gigascience">
        <title>Genome assembly of the Pink Ipe (Handroanthus impetiginosus, Bignoniaceae), a highly valued, ecologically keystone Neotropical timber forest tree.</title>
        <authorList>
            <person name="Silva-Junior O.B."/>
            <person name="Grattapaglia D."/>
            <person name="Novaes E."/>
            <person name="Collevatti R.G."/>
        </authorList>
    </citation>
    <scope>NUCLEOTIDE SEQUENCE [LARGE SCALE GENOMIC DNA]</scope>
    <source>
        <strain evidence="4">cv. UFG-1</strain>
    </source>
</reference>
<gene>
    <name evidence="3" type="ORF">CDL12_02145</name>
</gene>
<feature type="compositionally biased region" description="Basic residues" evidence="1">
    <location>
        <begin position="86"/>
        <end position="101"/>
    </location>
</feature>
<proteinExistence type="predicted"/>
<dbReference type="AlphaFoldDB" id="A0A2G9I5V6"/>
<feature type="compositionally biased region" description="Polar residues" evidence="1">
    <location>
        <begin position="217"/>
        <end position="227"/>
    </location>
</feature>
<feature type="transmembrane region" description="Helical" evidence="2">
    <location>
        <begin position="518"/>
        <end position="537"/>
    </location>
</feature>
<feature type="compositionally biased region" description="Acidic residues" evidence="1">
    <location>
        <begin position="316"/>
        <end position="327"/>
    </location>
</feature>
<dbReference type="OrthoDB" id="680851at2759"/>
<feature type="region of interest" description="Disordered" evidence="1">
    <location>
        <begin position="65"/>
        <end position="151"/>
    </location>
</feature>
<sequence>MALESECSVLVSVEDNEEMKNVSQLDKLGKIGESEVQNNGCYKVENNDNHELLSDVKEKGTEVLGSVRSPSAEMKPEVSPSPTTTRKGHGLKKWKRIKRDVRKGGDNRVDTGKMVMRELSNSLGNPSKRTQVYAERQQKSEGSVSSTNPVAGDLDVFALCGNPGFVMGPSVDAGTDSENSEDQSSKSSTAASVPKIKYEIPVVTGFPHDKMRIRSLSGKNLTHSVQRGHQGKGRIESMKKARGDRVKIEKENSHSSIESDSRSSNFVFMQGTYTTSNGIRSKKPVNHDGENGDEVQCRERRASNGVRAEYRRDGIVGDEDISPEDVVADSSWEGRKERSGNRGSSSDQDPLVESIFALQTAQDALEKEVLKFKEIIKDASVDGSVSDIHPDFTNVGEKLLEISSEHSHSGEDVNSSSRAVLSEVVGAPNRDLETELEHLFKQRIEAEVEYLAISRSVQKLRFAAVDQTAPSEEQTAPDSVQTQKLEKLEDTENFREDVANADETLKIQKKVYKYSSHFFVQLLLLLVILGVFIFRLSPDYVEVVPT</sequence>
<feature type="compositionally biased region" description="Basic and acidic residues" evidence="1">
    <location>
        <begin position="233"/>
        <end position="244"/>
    </location>
</feature>
<accession>A0A2G9I5V6</accession>
<feature type="compositionally biased region" description="Polar residues" evidence="1">
    <location>
        <begin position="140"/>
        <end position="149"/>
    </location>
</feature>
<keyword evidence="2" id="KW-1133">Transmembrane helix</keyword>
<feature type="compositionally biased region" description="Basic and acidic residues" evidence="1">
    <location>
        <begin position="102"/>
        <end position="111"/>
    </location>
</feature>
<feature type="compositionally biased region" description="Polar residues" evidence="1">
    <location>
        <begin position="119"/>
        <end position="130"/>
    </location>
</feature>
<feature type="compositionally biased region" description="Basic and acidic residues" evidence="1">
    <location>
        <begin position="285"/>
        <end position="315"/>
    </location>
</feature>
<feature type="region of interest" description="Disordered" evidence="1">
    <location>
        <begin position="276"/>
        <end position="349"/>
    </location>
</feature>
<evidence type="ECO:0000313" key="4">
    <source>
        <dbReference type="Proteomes" id="UP000231279"/>
    </source>
</evidence>
<evidence type="ECO:0000313" key="3">
    <source>
        <dbReference type="EMBL" id="PIN25124.1"/>
    </source>
</evidence>
<dbReference type="Proteomes" id="UP000231279">
    <property type="component" value="Unassembled WGS sequence"/>
</dbReference>
<dbReference type="STRING" id="429701.A0A2G9I5V6"/>
<evidence type="ECO:0000256" key="1">
    <source>
        <dbReference type="SAM" id="MobiDB-lite"/>
    </source>
</evidence>
<feature type="region of interest" description="Disordered" evidence="1">
    <location>
        <begin position="167"/>
        <end position="194"/>
    </location>
</feature>
<dbReference type="EMBL" id="NKXS01000304">
    <property type="protein sequence ID" value="PIN25124.1"/>
    <property type="molecule type" value="Genomic_DNA"/>
</dbReference>
<dbReference type="InterPro" id="IPR044696">
    <property type="entry name" value="WIP1/2/3"/>
</dbReference>
<organism evidence="3 4">
    <name type="scientific">Handroanthus impetiginosus</name>
    <dbReference type="NCBI Taxonomy" id="429701"/>
    <lineage>
        <taxon>Eukaryota</taxon>
        <taxon>Viridiplantae</taxon>
        <taxon>Streptophyta</taxon>
        <taxon>Embryophyta</taxon>
        <taxon>Tracheophyta</taxon>
        <taxon>Spermatophyta</taxon>
        <taxon>Magnoliopsida</taxon>
        <taxon>eudicotyledons</taxon>
        <taxon>Gunneridae</taxon>
        <taxon>Pentapetalae</taxon>
        <taxon>asterids</taxon>
        <taxon>lamiids</taxon>
        <taxon>Lamiales</taxon>
        <taxon>Bignoniaceae</taxon>
        <taxon>Crescentiina</taxon>
        <taxon>Tabebuia alliance</taxon>
        <taxon>Handroanthus</taxon>
    </lineage>
</organism>
<feature type="region of interest" description="Disordered" evidence="1">
    <location>
        <begin position="217"/>
        <end position="244"/>
    </location>
</feature>
<comment type="caution">
    <text evidence="3">The sequence shown here is derived from an EMBL/GenBank/DDBJ whole genome shotgun (WGS) entry which is preliminary data.</text>
</comment>
<evidence type="ECO:0000256" key="2">
    <source>
        <dbReference type="SAM" id="Phobius"/>
    </source>
</evidence>
<name>A0A2G9I5V6_9LAMI</name>
<dbReference type="PANTHER" id="PTHR34562">
    <property type="entry name" value="WPP DOMAIN-INTERACTING PROTEIN 2"/>
    <property type="match status" value="1"/>
</dbReference>
<protein>
    <submittedName>
        <fullName evidence="3">Uncharacterized protein</fullName>
    </submittedName>
</protein>
<dbReference type="PANTHER" id="PTHR34562:SF8">
    <property type="entry name" value="WPP DOMAIN-INTERACTING PROTEIN 1"/>
    <property type="match status" value="1"/>
</dbReference>
<keyword evidence="4" id="KW-1185">Reference proteome</keyword>
<keyword evidence="2" id="KW-0472">Membrane</keyword>